<dbReference type="KEGG" id="lnu:N7U66_20965"/>
<dbReference type="AlphaFoldDB" id="A0A9E8SDK3"/>
<keyword evidence="1" id="KW-1133">Transmembrane helix</keyword>
<reference evidence="2" key="1">
    <citation type="submission" date="2022-11" db="EMBL/GenBank/DDBJ databases">
        <title>Lacinutrix neustonica HL-RS19T sp. nov., isolated from the surface microlayer sample of brackish Lake Shihwa.</title>
        <authorList>
            <person name="Choi J.Y."/>
            <person name="Hwang C.Y."/>
        </authorList>
    </citation>
    <scope>NUCLEOTIDE SEQUENCE</scope>
    <source>
        <strain evidence="2">HL-RS19</strain>
    </source>
</reference>
<keyword evidence="1" id="KW-0472">Membrane</keyword>
<dbReference type="RefSeq" id="WP_267676791.1">
    <property type="nucleotide sequence ID" value="NZ_CP113088.1"/>
</dbReference>
<accession>A0A9E8SDK3</accession>
<evidence type="ECO:0000313" key="3">
    <source>
        <dbReference type="Proteomes" id="UP001164705"/>
    </source>
</evidence>
<evidence type="ECO:0000256" key="1">
    <source>
        <dbReference type="SAM" id="Phobius"/>
    </source>
</evidence>
<sequence>MKKEGSLSEKERLELVEERLESAVSTYETAVLFDYKLSEFIRLSGFKDFQNPPILSPKIPYALPGVFSAVITYLNFITEMDKIKTKIQNVLNVLQPPMPGPGLPIPPPVPPTPGTRKMRQVIEVITAAKTAADNAEP</sequence>
<organism evidence="2 3">
    <name type="scientific">Lacinutrix neustonica</name>
    <dbReference type="NCBI Taxonomy" id="2980107"/>
    <lineage>
        <taxon>Bacteria</taxon>
        <taxon>Pseudomonadati</taxon>
        <taxon>Bacteroidota</taxon>
        <taxon>Flavobacteriia</taxon>
        <taxon>Flavobacteriales</taxon>
        <taxon>Flavobacteriaceae</taxon>
        <taxon>Lacinutrix</taxon>
    </lineage>
</organism>
<name>A0A9E8SDK3_9FLAO</name>
<evidence type="ECO:0000313" key="2">
    <source>
        <dbReference type="EMBL" id="WAC02196.1"/>
    </source>
</evidence>
<feature type="transmembrane region" description="Helical" evidence="1">
    <location>
        <begin position="59"/>
        <end position="77"/>
    </location>
</feature>
<keyword evidence="3" id="KW-1185">Reference proteome</keyword>
<dbReference type="Proteomes" id="UP001164705">
    <property type="component" value="Chromosome"/>
</dbReference>
<gene>
    <name evidence="2" type="ORF">N7U66_20965</name>
</gene>
<dbReference type="EMBL" id="CP113088">
    <property type="protein sequence ID" value="WAC02196.1"/>
    <property type="molecule type" value="Genomic_DNA"/>
</dbReference>
<proteinExistence type="predicted"/>
<keyword evidence="1" id="KW-0812">Transmembrane</keyword>
<protein>
    <submittedName>
        <fullName evidence="2">Uncharacterized protein</fullName>
    </submittedName>
</protein>